<feature type="compositionally biased region" description="Low complexity" evidence="1">
    <location>
        <begin position="529"/>
        <end position="557"/>
    </location>
</feature>
<dbReference type="AlphaFoldDB" id="A0A3M6Z818"/>
<name>A0A3M6Z818_HORWE</name>
<feature type="compositionally biased region" description="Polar residues" evidence="1">
    <location>
        <begin position="769"/>
        <end position="779"/>
    </location>
</feature>
<evidence type="ECO:0000256" key="1">
    <source>
        <dbReference type="SAM" id="MobiDB-lite"/>
    </source>
</evidence>
<protein>
    <submittedName>
        <fullName evidence="2">Uncharacterized protein</fullName>
    </submittedName>
</protein>
<evidence type="ECO:0000313" key="4">
    <source>
        <dbReference type="Proteomes" id="UP000271337"/>
    </source>
</evidence>
<feature type="compositionally biased region" description="Basic and acidic residues" evidence="1">
    <location>
        <begin position="78"/>
        <end position="92"/>
    </location>
</feature>
<feature type="compositionally biased region" description="Acidic residues" evidence="1">
    <location>
        <begin position="479"/>
        <end position="493"/>
    </location>
</feature>
<accession>A0A3M6Z818</accession>
<feature type="compositionally biased region" description="Polar residues" evidence="1">
    <location>
        <begin position="272"/>
        <end position="281"/>
    </location>
</feature>
<feature type="region of interest" description="Disordered" evidence="1">
    <location>
        <begin position="628"/>
        <end position="697"/>
    </location>
</feature>
<dbReference type="Proteomes" id="UP000271337">
    <property type="component" value="Unassembled WGS sequence"/>
</dbReference>
<feature type="compositionally biased region" description="Pro residues" evidence="1">
    <location>
        <begin position="146"/>
        <end position="155"/>
    </location>
</feature>
<evidence type="ECO:0000313" key="5">
    <source>
        <dbReference type="Proteomes" id="UP000276864"/>
    </source>
</evidence>
<feature type="compositionally biased region" description="Acidic residues" evidence="1">
    <location>
        <begin position="594"/>
        <end position="606"/>
    </location>
</feature>
<feature type="compositionally biased region" description="Pro residues" evidence="1">
    <location>
        <begin position="210"/>
        <end position="220"/>
    </location>
</feature>
<feature type="compositionally biased region" description="Polar residues" evidence="1">
    <location>
        <begin position="173"/>
        <end position="204"/>
    </location>
</feature>
<feature type="region of interest" description="Disordered" evidence="1">
    <location>
        <begin position="762"/>
        <end position="792"/>
    </location>
</feature>
<dbReference type="Proteomes" id="UP000276864">
    <property type="component" value="Unassembled WGS sequence"/>
</dbReference>
<feature type="region of interest" description="Disordered" evidence="1">
    <location>
        <begin position="591"/>
        <end position="610"/>
    </location>
</feature>
<dbReference type="OrthoDB" id="436496at2759"/>
<organism evidence="2 4">
    <name type="scientific">Hortaea werneckii</name>
    <name type="common">Black yeast</name>
    <name type="synonym">Cladosporium werneckii</name>
    <dbReference type="NCBI Taxonomy" id="91943"/>
    <lineage>
        <taxon>Eukaryota</taxon>
        <taxon>Fungi</taxon>
        <taxon>Dikarya</taxon>
        <taxon>Ascomycota</taxon>
        <taxon>Pezizomycotina</taxon>
        <taxon>Dothideomycetes</taxon>
        <taxon>Dothideomycetidae</taxon>
        <taxon>Mycosphaerellales</taxon>
        <taxon>Teratosphaeriaceae</taxon>
        <taxon>Hortaea</taxon>
    </lineage>
</organism>
<feature type="region of interest" description="Disordered" evidence="1">
    <location>
        <begin position="1"/>
        <end position="572"/>
    </location>
</feature>
<reference evidence="4 5" key="1">
    <citation type="journal article" date="2018" name="BMC Genomics">
        <title>Genomic evidence for intraspecific hybridization in a clonal and extremely halotolerant yeast.</title>
        <authorList>
            <person name="Gostincar C."/>
            <person name="Stajich J.E."/>
            <person name="Zupancic J."/>
            <person name="Zalar P."/>
            <person name="Gunde-Cimerman N."/>
        </authorList>
    </citation>
    <scope>NUCLEOTIDE SEQUENCE [LARGE SCALE GENOMIC DNA]</scope>
    <source>
        <strain evidence="3 5">EXF-6651</strain>
        <strain evidence="2 4">EXF-6669</strain>
    </source>
</reference>
<sequence>MEEEERKTAKEERKADMRRQKTGELPPPRPVVARQPTLPQIPGGTPDIGKGKEDEKMAGAFGLARQDTSTTVSTLPRYESRPPTRSGSDRAQRQPTLPDPSLDFASRPGMPDRTNTQTSAWSSAPSYESDAPLLSNAGYAGGRSSPAPPMPPPPAFSRQASEASLGRPMPGRQGSQPTTRNQTPVGRINTFGSQQQQRPFSPMSNAGPPYSRPPPEPRGPPMRSNTGFSFDDQVQPAFGPRAGPTRPYNAPMGPPPRANTADSFRSAPPATRQDSQASMAPSFSRPMYGSLHSHQSSFSRPTPPPAQPQMRPQGQTTNFNDRPFSPAMNDPSNFGPPGAESYEMTPQPTYAALRTASPAPSISPAETPGGYVAFNPEHTDAPTPMQLQPGPRRNLTVASHQPGEGGSYFPAVVPQRSATAPHMLSVDDDSARFGAGPGDHRLTTGYNDILDDYGHDGVGNHPPSPRPSELVTSKHVPNTDDDDDEDDDDDDDNCDSHSALRGARGEGGLTTLFGPSTTARDPFSADLVTPAAPSAAGTSSSAASSSETPTPRSSAPARLKGTGRPPSELRLRKRNVAGLKVALGRLRVRIALEGETDEGTGEEGGEVDFNRFERKGESVLRGVVGLEREMKEGFEGSGVEVGEAGDGNAGRGEDEGEDGAHDQEEDQGQVGDEDEDEAEAEVERYGEEDEESGPEDLGLEDLLLSTDLLSLSDSKAMYAQWEDRKPPSLTPRADDIREQEQIDTAFVEAIHASNAVKWGNSASIRDISPSPNDTSTTKASQKRPSARATQQTPFKLHVPRDYGNNPYYTADTTLEDAAKQIRLTLTEANASCKQWTSLSCEEFESLIQSDRDMQARLNAMCQDLGYMAQLVEYGREGWDSAALSKMVLHEICEVGGELVERLRALAGYKGCELLEKIAVAPLVRVWKGLSE</sequence>
<feature type="compositionally biased region" description="Acidic residues" evidence="1">
    <location>
        <begin position="663"/>
        <end position="697"/>
    </location>
</feature>
<proteinExistence type="predicted"/>
<evidence type="ECO:0000313" key="3">
    <source>
        <dbReference type="EMBL" id="RMY36131.1"/>
    </source>
</evidence>
<evidence type="ECO:0000313" key="2">
    <source>
        <dbReference type="EMBL" id="RMY11506.1"/>
    </source>
</evidence>
<feature type="compositionally biased region" description="Polar residues" evidence="1">
    <location>
        <begin position="113"/>
        <end position="126"/>
    </location>
</feature>
<gene>
    <name evidence="3" type="ORF">D0866_04141</name>
    <name evidence="2" type="ORF">D0867_08058</name>
</gene>
<comment type="caution">
    <text evidence="2">The sequence shown here is derived from an EMBL/GenBank/DDBJ whole genome shotgun (WGS) entry which is preliminary data.</text>
</comment>
<dbReference type="EMBL" id="QWIL01000879">
    <property type="protein sequence ID" value="RMY11506.1"/>
    <property type="molecule type" value="Genomic_DNA"/>
</dbReference>
<dbReference type="EMBL" id="QWIM01000325">
    <property type="protein sequence ID" value="RMY36131.1"/>
    <property type="molecule type" value="Genomic_DNA"/>
</dbReference>
<feature type="compositionally biased region" description="Basic and acidic residues" evidence="1">
    <location>
        <begin position="1"/>
        <end position="22"/>
    </location>
</feature>